<keyword evidence="1" id="KW-0449">Lipoprotein</keyword>
<accession>A0A063Y3Q0</accession>
<sequence>MKIDDFNNREPQLVLEEYFSGRIYAWGIFEDRFGNLRREFVVEIDARMEDGILILDEYFLYSDGETDRRVWRITPEENGRYLGQADDIVGVAEGQVRGNALNWRYRMDLKVGDGHWRVSFDDWMYLQPGGVLINRASVRKWGVELGQVTLSFIPGDQLNSPPFSLIPE</sequence>
<dbReference type="Proteomes" id="UP000027318">
    <property type="component" value="Unassembled WGS sequence"/>
</dbReference>
<dbReference type="PATRIC" id="fig|267850.7.peg.2239"/>
<dbReference type="RefSeq" id="WP_036547868.1">
    <property type="nucleotide sequence ID" value="NZ_JBKBNO010000002.1"/>
</dbReference>
<evidence type="ECO:0000313" key="2">
    <source>
        <dbReference type="Proteomes" id="UP000027318"/>
    </source>
</evidence>
<dbReference type="InterPro" id="IPR024409">
    <property type="entry name" value="DUF3833"/>
</dbReference>
<protein>
    <submittedName>
        <fullName evidence="1">Putative lipoprotein</fullName>
    </submittedName>
</protein>
<dbReference type="AlphaFoldDB" id="A0A063Y3Q0"/>
<evidence type="ECO:0000313" key="1">
    <source>
        <dbReference type="EMBL" id="KDE39142.1"/>
    </source>
</evidence>
<reference evidence="1 2" key="1">
    <citation type="journal article" date="2005" name="Int. J. Syst. Evol. Microbiol.">
        <title>Nitrincola lacisaponensis gen. nov., sp. nov., a novel alkaliphilic bacterium isolated from an alkaline, saline lake.</title>
        <authorList>
            <person name="Dimitriu P.A."/>
            <person name="Shukla S.K."/>
            <person name="Conradt J."/>
            <person name="Marquez M.C."/>
            <person name="Ventosa A."/>
            <person name="Maglia A."/>
            <person name="Peyton B.M."/>
            <person name="Pinkart H.C."/>
            <person name="Mormile M.R."/>
        </authorList>
    </citation>
    <scope>NUCLEOTIDE SEQUENCE [LARGE SCALE GENOMIC DNA]</scope>
    <source>
        <strain evidence="1 2">4CA</strain>
    </source>
</reference>
<dbReference type="Pfam" id="PF12915">
    <property type="entry name" value="DUF3833"/>
    <property type="match status" value="1"/>
</dbReference>
<comment type="caution">
    <text evidence="1">The sequence shown here is derived from an EMBL/GenBank/DDBJ whole genome shotgun (WGS) entry which is preliminary data.</text>
</comment>
<gene>
    <name evidence="1" type="ORF">ADINL_2271</name>
</gene>
<dbReference type="EMBL" id="JMSZ01000032">
    <property type="protein sequence ID" value="KDE39142.1"/>
    <property type="molecule type" value="Genomic_DNA"/>
</dbReference>
<keyword evidence="2" id="KW-1185">Reference proteome</keyword>
<organism evidence="1 2">
    <name type="scientific">Nitrincola lacisaponensis</name>
    <dbReference type="NCBI Taxonomy" id="267850"/>
    <lineage>
        <taxon>Bacteria</taxon>
        <taxon>Pseudomonadati</taxon>
        <taxon>Pseudomonadota</taxon>
        <taxon>Gammaproteobacteria</taxon>
        <taxon>Oceanospirillales</taxon>
        <taxon>Oceanospirillaceae</taxon>
        <taxon>Nitrincola</taxon>
    </lineage>
</organism>
<dbReference type="STRING" id="267850.ADINL_2271"/>
<name>A0A063Y3Q0_9GAMM</name>
<proteinExistence type="predicted"/>